<evidence type="ECO:0000256" key="3">
    <source>
        <dbReference type="PIRSR" id="PIRSR601613-1"/>
    </source>
</evidence>
<keyword evidence="4" id="KW-0285">Flavoprotein</keyword>
<comment type="similarity">
    <text evidence="4">Belongs to the flavin monoamine oxidase family.</text>
</comment>
<dbReference type="InterPro" id="IPR002937">
    <property type="entry name" value="Amino_oxidase"/>
</dbReference>
<comment type="cofactor">
    <cofactor evidence="1 4">
        <name>FAD</name>
        <dbReference type="ChEBI" id="CHEBI:57692"/>
    </cofactor>
</comment>
<evidence type="ECO:0000256" key="1">
    <source>
        <dbReference type="ARBA" id="ARBA00001974"/>
    </source>
</evidence>
<name>A0A0X3NYM2_SCHSO</name>
<feature type="binding site" evidence="3">
    <location>
        <position position="307"/>
    </location>
    <ligand>
        <name>FAD</name>
        <dbReference type="ChEBI" id="CHEBI:57692"/>
    </ligand>
</feature>
<dbReference type="InterPro" id="IPR001613">
    <property type="entry name" value="Flavin_amine_oxidase"/>
</dbReference>
<dbReference type="InterPro" id="IPR036188">
    <property type="entry name" value="FAD/NAD-bd_sf"/>
</dbReference>
<dbReference type="PRINTS" id="PR00757">
    <property type="entry name" value="AMINEOXDASEF"/>
</dbReference>
<dbReference type="AlphaFoldDB" id="A0A0X3NYM2"/>
<sequence>PDWPSLARTQSAFVFRVQCLPNLCLYILFILLCVFKSLTQIDLLLHCRQHWGDFNTVMDPVPELTNHLKDLDLEPNDELHNERSSDFFNSVDVLIIGAGIAGLAAAQRLKDLNITNFHLLEGRDRIGGRIATTTFQGVEVCKGPVYVHGHTNNIVANFAKQLGIAVHPQHPSDSWSRPFAARTSSNGENITDQVTASIQKQRAAMQKLLNTRIPPIDDSAATVMAACGWDPISPADCAYDYVIYDLFNGLPARYVSVYAEQACSIFEADCSEYFFAEGDGYLRIVRHLASNAGLVDTPSKLTLSTVVEKIVWGNATSDHTVEVHAMSNGVPSRWRAKHVIVAVPPTLLVPDHPSSTGNSAHISFEPPLPVNKQVALSHITLADYCRVLVAYEYCFWDPVDVILRVDDLQPGSTKWKDNDQHNGRKFSYWQNLSNFMPGFKDKAVLCTVVTGYWADLCSKMTVEELSAEVGAAMASMYPMQASAAKKPLAVKFIRWKDDPFSLGAFAVALVGLNQLLESELGSSIYAEGGSGGFLHFAGDAYRLDYLGTVQGAYLSGSAAANEIARSILPKDVSVSNSAIKRYSVKQ</sequence>
<protein>
    <recommendedName>
        <fullName evidence="4">Amine oxidase</fullName>
        <ecNumber evidence="4">1.4.3.-</ecNumber>
    </recommendedName>
</protein>
<reference evidence="6" key="1">
    <citation type="submission" date="2016-01" db="EMBL/GenBank/DDBJ databases">
        <title>Reference transcriptome for the parasite Schistocephalus solidus: insights into the molecular evolution of parasitism.</title>
        <authorList>
            <person name="Hebert F.O."/>
            <person name="Grambauer S."/>
            <person name="Barber I."/>
            <person name="Landry C.R."/>
            <person name="Aubin-Horth N."/>
        </authorList>
    </citation>
    <scope>NUCLEOTIDE SEQUENCE</scope>
</reference>
<dbReference type="EC" id="1.4.3.-" evidence="4"/>
<evidence type="ECO:0000256" key="4">
    <source>
        <dbReference type="RuleBase" id="RU362067"/>
    </source>
</evidence>
<feature type="domain" description="Amine oxidase" evidence="5">
    <location>
        <begin position="100"/>
        <end position="563"/>
    </location>
</feature>
<feature type="non-terminal residue" evidence="6">
    <location>
        <position position="1"/>
    </location>
</feature>
<keyword evidence="4" id="KW-0274">FAD</keyword>
<keyword evidence="4" id="KW-1133">Transmembrane helix</keyword>
<dbReference type="Gene3D" id="3.90.660.10">
    <property type="match status" value="1"/>
</dbReference>
<keyword evidence="4" id="KW-0472">Membrane</keyword>
<feature type="transmembrane region" description="Helical" evidence="4">
    <location>
        <begin position="12"/>
        <end position="35"/>
    </location>
</feature>
<organism evidence="6">
    <name type="scientific">Schistocephalus solidus</name>
    <name type="common">Tapeworm</name>
    <dbReference type="NCBI Taxonomy" id="70667"/>
    <lineage>
        <taxon>Eukaryota</taxon>
        <taxon>Metazoa</taxon>
        <taxon>Spiralia</taxon>
        <taxon>Lophotrochozoa</taxon>
        <taxon>Platyhelminthes</taxon>
        <taxon>Cestoda</taxon>
        <taxon>Eucestoda</taxon>
        <taxon>Diphyllobothriidea</taxon>
        <taxon>Diphyllobothriidae</taxon>
        <taxon>Schistocephalus</taxon>
    </lineage>
</organism>
<dbReference type="Pfam" id="PF01593">
    <property type="entry name" value="Amino_oxidase"/>
    <property type="match status" value="1"/>
</dbReference>
<proteinExistence type="inferred from homology"/>
<keyword evidence="4" id="KW-0812">Transmembrane</keyword>
<dbReference type="SUPFAM" id="SSF54373">
    <property type="entry name" value="FAD-linked reductases, C-terminal domain"/>
    <property type="match status" value="1"/>
</dbReference>
<accession>A0A0X3NYM2</accession>
<dbReference type="SUPFAM" id="SSF51905">
    <property type="entry name" value="FAD/NAD(P)-binding domain"/>
    <property type="match status" value="1"/>
</dbReference>
<evidence type="ECO:0000259" key="5">
    <source>
        <dbReference type="Pfam" id="PF01593"/>
    </source>
</evidence>
<dbReference type="PANTHER" id="PTHR10742:SF410">
    <property type="entry name" value="LYSINE-SPECIFIC HISTONE DEMETHYLASE 2"/>
    <property type="match status" value="1"/>
</dbReference>
<evidence type="ECO:0000313" key="6">
    <source>
        <dbReference type="EMBL" id="JAP42667.1"/>
    </source>
</evidence>
<gene>
    <name evidence="6" type="primary">PAO</name>
    <name evidence="6" type="ORF">TR120516</name>
</gene>
<dbReference type="GO" id="GO:0008131">
    <property type="term" value="F:primary methylamine oxidase activity"/>
    <property type="evidence" value="ECO:0007669"/>
    <property type="project" value="UniProtKB-ARBA"/>
</dbReference>
<dbReference type="EMBL" id="GEEE01020558">
    <property type="protein sequence ID" value="JAP42667.1"/>
    <property type="molecule type" value="Transcribed_RNA"/>
</dbReference>
<dbReference type="PANTHER" id="PTHR10742">
    <property type="entry name" value="FLAVIN MONOAMINE OXIDASE"/>
    <property type="match status" value="1"/>
</dbReference>
<keyword evidence="2 4" id="KW-0560">Oxidoreductase</keyword>
<evidence type="ECO:0000256" key="2">
    <source>
        <dbReference type="ARBA" id="ARBA00023002"/>
    </source>
</evidence>
<dbReference type="InterPro" id="IPR050281">
    <property type="entry name" value="Flavin_monoamine_oxidase"/>
</dbReference>
<dbReference type="Gene3D" id="3.50.50.60">
    <property type="entry name" value="FAD/NAD(P)-binding domain"/>
    <property type="match status" value="1"/>
</dbReference>